<dbReference type="AlphaFoldDB" id="A0A8T0XQU9"/>
<dbReference type="Proteomes" id="UP000823388">
    <property type="component" value="Chromosome 1K"/>
</dbReference>
<keyword evidence="2" id="KW-1185">Reference proteome</keyword>
<proteinExistence type="predicted"/>
<evidence type="ECO:0000313" key="2">
    <source>
        <dbReference type="Proteomes" id="UP000823388"/>
    </source>
</evidence>
<gene>
    <name evidence="1" type="ORF">PVAP13_1KG155725</name>
</gene>
<reference evidence="1" key="1">
    <citation type="submission" date="2020-05" db="EMBL/GenBank/DDBJ databases">
        <title>WGS assembly of Panicum virgatum.</title>
        <authorList>
            <person name="Lovell J.T."/>
            <person name="Jenkins J."/>
            <person name="Shu S."/>
            <person name="Juenger T.E."/>
            <person name="Schmutz J."/>
        </authorList>
    </citation>
    <scope>NUCLEOTIDE SEQUENCE</scope>
    <source>
        <strain evidence="1">AP13</strain>
    </source>
</reference>
<comment type="caution">
    <text evidence="1">The sequence shown here is derived from an EMBL/GenBank/DDBJ whole genome shotgun (WGS) entry which is preliminary data.</text>
</comment>
<name>A0A8T0XQU9_PANVG</name>
<sequence>MGKLHRRPVEERGCRSVMNIGELFLGHRLPGAAGVVIASLLPSRRRPAPRHHPCRRPFASRTILVTWPTMNAPRGSSPAPSWTGPTRRWSTIAAYSELG</sequence>
<organism evidence="1 2">
    <name type="scientific">Panicum virgatum</name>
    <name type="common">Blackwell switchgrass</name>
    <dbReference type="NCBI Taxonomy" id="38727"/>
    <lineage>
        <taxon>Eukaryota</taxon>
        <taxon>Viridiplantae</taxon>
        <taxon>Streptophyta</taxon>
        <taxon>Embryophyta</taxon>
        <taxon>Tracheophyta</taxon>
        <taxon>Spermatophyta</taxon>
        <taxon>Magnoliopsida</taxon>
        <taxon>Liliopsida</taxon>
        <taxon>Poales</taxon>
        <taxon>Poaceae</taxon>
        <taxon>PACMAD clade</taxon>
        <taxon>Panicoideae</taxon>
        <taxon>Panicodae</taxon>
        <taxon>Paniceae</taxon>
        <taxon>Panicinae</taxon>
        <taxon>Panicum</taxon>
        <taxon>Panicum sect. Hiantes</taxon>
    </lineage>
</organism>
<dbReference type="EMBL" id="CM029037">
    <property type="protein sequence ID" value="KAG2657829.1"/>
    <property type="molecule type" value="Genomic_DNA"/>
</dbReference>
<evidence type="ECO:0000313" key="1">
    <source>
        <dbReference type="EMBL" id="KAG2657829.1"/>
    </source>
</evidence>
<accession>A0A8T0XQU9</accession>
<protein>
    <submittedName>
        <fullName evidence="1">Uncharacterized protein</fullName>
    </submittedName>
</protein>